<dbReference type="Proteomes" id="UP000322940">
    <property type="component" value="Unassembled WGS sequence"/>
</dbReference>
<sequence length="131" mass="14864">MADFFDRLDKYMEYSGLNDNKLTVLAQLSVGALGKQRKGGRGLSVESIARILHTCPDLNAEWLMTGNGDMLKKVWRGDKIIPDMTMEQVLSRDEKLIRDNERLLVRIEELEKKLGLNNTPPHVIDAQLADI</sequence>
<accession>A0A5B3GVB8</accession>
<gene>
    <name evidence="1" type="ORF">F2Y10_10790</name>
    <name evidence="2" type="ORF">NE651_07960</name>
</gene>
<dbReference type="EMBL" id="JANGBQ010000009">
    <property type="protein sequence ID" value="MCQ5082824.1"/>
    <property type="molecule type" value="Genomic_DNA"/>
</dbReference>
<proteinExistence type="predicted"/>
<dbReference type="EMBL" id="VVXH01000010">
    <property type="protein sequence ID" value="KAA2377513.1"/>
    <property type="molecule type" value="Genomic_DNA"/>
</dbReference>
<name>A0A5B3GVB8_9BACT</name>
<reference evidence="1 3" key="1">
    <citation type="journal article" date="2019" name="Nat. Med.">
        <title>A library of human gut bacterial isolates paired with longitudinal multiomics data enables mechanistic microbiome research.</title>
        <authorList>
            <person name="Poyet M."/>
            <person name="Groussin M."/>
            <person name="Gibbons S.M."/>
            <person name="Avila-Pacheco J."/>
            <person name="Jiang X."/>
            <person name="Kearney S.M."/>
            <person name="Perrotta A.R."/>
            <person name="Berdy B."/>
            <person name="Zhao S."/>
            <person name="Lieberman T.D."/>
            <person name="Swanson P.K."/>
            <person name="Smith M."/>
            <person name="Roesemann S."/>
            <person name="Alexander J.E."/>
            <person name="Rich S.A."/>
            <person name="Livny J."/>
            <person name="Vlamakis H."/>
            <person name="Clish C."/>
            <person name="Bullock K."/>
            <person name="Deik A."/>
            <person name="Scott J."/>
            <person name="Pierce K.A."/>
            <person name="Xavier R.J."/>
            <person name="Alm E.J."/>
        </authorList>
    </citation>
    <scope>NUCLEOTIDE SEQUENCE [LARGE SCALE GENOMIC DNA]</scope>
    <source>
        <strain evidence="1 3">BIOML-A266</strain>
    </source>
</reference>
<dbReference type="RefSeq" id="WP_130065656.1">
    <property type="nucleotide sequence ID" value="NZ_DAWDON010000014.1"/>
</dbReference>
<dbReference type="AlphaFoldDB" id="A0A5B3GVB8"/>
<evidence type="ECO:0000313" key="2">
    <source>
        <dbReference type="EMBL" id="MCQ5082824.1"/>
    </source>
</evidence>
<organism evidence="1 3">
    <name type="scientific">Alistipes onderdonkii</name>
    <dbReference type="NCBI Taxonomy" id="328813"/>
    <lineage>
        <taxon>Bacteria</taxon>
        <taxon>Pseudomonadati</taxon>
        <taxon>Bacteroidota</taxon>
        <taxon>Bacteroidia</taxon>
        <taxon>Bacteroidales</taxon>
        <taxon>Rikenellaceae</taxon>
        <taxon>Alistipes</taxon>
    </lineage>
</organism>
<reference evidence="2" key="2">
    <citation type="submission" date="2022-06" db="EMBL/GenBank/DDBJ databases">
        <title>Isolation of gut microbiota from human fecal samples.</title>
        <authorList>
            <person name="Pamer E.G."/>
            <person name="Barat B."/>
            <person name="Waligurski E."/>
            <person name="Medina S."/>
            <person name="Paddock L."/>
            <person name="Mostad J."/>
        </authorList>
    </citation>
    <scope>NUCLEOTIDE SEQUENCE</scope>
    <source>
        <strain evidence="2">DFI.6.22</strain>
    </source>
</reference>
<protein>
    <submittedName>
        <fullName evidence="1">Uncharacterized protein</fullName>
    </submittedName>
</protein>
<dbReference type="Proteomes" id="UP001205035">
    <property type="component" value="Unassembled WGS sequence"/>
</dbReference>
<evidence type="ECO:0000313" key="3">
    <source>
        <dbReference type="Proteomes" id="UP000322940"/>
    </source>
</evidence>
<comment type="caution">
    <text evidence="1">The sequence shown here is derived from an EMBL/GenBank/DDBJ whole genome shotgun (WGS) entry which is preliminary data.</text>
</comment>
<evidence type="ECO:0000313" key="1">
    <source>
        <dbReference type="EMBL" id="KAA2377513.1"/>
    </source>
</evidence>